<evidence type="ECO:0000256" key="8">
    <source>
        <dbReference type="RuleBase" id="RU366049"/>
    </source>
</evidence>
<feature type="compositionally biased region" description="Polar residues" evidence="9">
    <location>
        <begin position="209"/>
        <end position="233"/>
    </location>
</feature>
<keyword evidence="12" id="KW-1185">Reference proteome</keyword>
<dbReference type="Pfam" id="PF07962">
    <property type="entry name" value="Swi3"/>
    <property type="match status" value="1"/>
</dbReference>
<comment type="subcellular location">
    <subcellularLocation>
        <location evidence="1 8">Nucleus</location>
    </subcellularLocation>
</comment>
<evidence type="ECO:0000313" key="12">
    <source>
        <dbReference type="Proteomes" id="UP000191144"/>
    </source>
</evidence>
<dbReference type="GO" id="GO:0031297">
    <property type="term" value="P:replication fork processing"/>
    <property type="evidence" value="ECO:0007669"/>
    <property type="project" value="UniProtKB-UniRule"/>
</dbReference>
<feature type="region of interest" description="Disordered" evidence="9">
    <location>
        <begin position="1"/>
        <end position="41"/>
    </location>
</feature>
<evidence type="ECO:0000256" key="6">
    <source>
        <dbReference type="ARBA" id="ARBA00023242"/>
    </source>
</evidence>
<comment type="subunit">
    <text evidence="3">Component of the fork protection complex (FPC) consisting of TOF1 and CSM3.</text>
</comment>
<evidence type="ECO:0000256" key="5">
    <source>
        <dbReference type="ARBA" id="ARBA00022880"/>
    </source>
</evidence>
<evidence type="ECO:0000256" key="9">
    <source>
        <dbReference type="SAM" id="MobiDB-lite"/>
    </source>
</evidence>
<dbReference type="PANTHER" id="PTHR13220">
    <property type="entry name" value="TIMELESS INTERACTING-RELATED"/>
    <property type="match status" value="1"/>
</dbReference>
<dbReference type="GO" id="GO:0031298">
    <property type="term" value="C:replication fork protection complex"/>
    <property type="evidence" value="ECO:0007669"/>
    <property type="project" value="TreeGrafter"/>
</dbReference>
<name>A0A1G4J0S5_9SACH</name>
<comment type="function">
    <text evidence="8">Plays an important role in the control of DNA replication and the maintenance of replication fork stability.</text>
</comment>
<dbReference type="InterPro" id="IPR012923">
    <property type="entry name" value="Csm3"/>
</dbReference>
<evidence type="ECO:0000256" key="2">
    <source>
        <dbReference type="ARBA" id="ARBA00006075"/>
    </source>
</evidence>
<keyword evidence="4 8" id="KW-0227">DNA damage</keyword>
<proteinExistence type="inferred from homology"/>
<evidence type="ECO:0000313" key="11">
    <source>
        <dbReference type="EMBL" id="SCU83034.1"/>
    </source>
</evidence>
<keyword evidence="5" id="KW-0236">DNA replication inhibitor</keyword>
<protein>
    <recommendedName>
        <fullName evidence="8">Chromosome segregation in meiosis protein</fullName>
    </recommendedName>
</protein>
<comment type="similarity">
    <text evidence="2 8">Belongs to the CSM3 family.</text>
</comment>
<dbReference type="PANTHER" id="PTHR13220:SF11">
    <property type="entry name" value="TIMELESS-INTERACTING PROTEIN"/>
    <property type="match status" value="1"/>
</dbReference>
<dbReference type="GO" id="GO:0043111">
    <property type="term" value="P:replication fork arrest"/>
    <property type="evidence" value="ECO:0007669"/>
    <property type="project" value="TreeGrafter"/>
</dbReference>
<gene>
    <name evidence="11" type="ORF">LAME_0C03752G</name>
</gene>
<reference evidence="12" key="1">
    <citation type="submission" date="2016-03" db="EMBL/GenBank/DDBJ databases">
        <authorList>
            <person name="Devillers Hugo."/>
        </authorList>
    </citation>
    <scope>NUCLEOTIDE SEQUENCE [LARGE SCALE GENOMIC DNA]</scope>
</reference>
<evidence type="ECO:0000256" key="4">
    <source>
        <dbReference type="ARBA" id="ARBA00022763"/>
    </source>
</evidence>
<dbReference type="OrthoDB" id="437078at2759"/>
<evidence type="ECO:0000256" key="1">
    <source>
        <dbReference type="ARBA" id="ARBA00004123"/>
    </source>
</evidence>
<dbReference type="GO" id="GO:0006974">
    <property type="term" value="P:DNA damage response"/>
    <property type="evidence" value="ECO:0007669"/>
    <property type="project" value="UniProtKB-KW"/>
</dbReference>
<sequence length="279" mass="31629">MSQQLIERFSQGPQEDPDSSLPLDPTAINSTGLDDPQLSDPTAITARTRRPQVKLTAEKLCSAKGLPKVMKEAPKRIRISKRRSSYENLTQFLQFYQLWANDLFPKAKFHDFVAICRTLGKTDRELREYRIELLRQELGIWSVGEPELELEPEIQHQDSAPVLPNNHLDMPPSDPPSPREPSLFVADANQNSSMMPNSDDEMIYDRSHATQPTSSNALQQTQEPAPLTAQSAENEADDPPEFSDSEINSALFHQITNQTREDDHDEDEDELALMREFGM</sequence>
<feature type="domain" description="Chromosome segregation in meiosis protein 3" evidence="10">
    <location>
        <begin position="54"/>
        <end position="137"/>
    </location>
</feature>
<dbReference type="Proteomes" id="UP000191144">
    <property type="component" value="Chromosome C"/>
</dbReference>
<evidence type="ECO:0000256" key="7">
    <source>
        <dbReference type="ARBA" id="ARBA00023306"/>
    </source>
</evidence>
<dbReference type="AlphaFoldDB" id="A0A1G4J0S5"/>
<feature type="region of interest" description="Disordered" evidence="9">
    <location>
        <begin position="159"/>
        <end position="184"/>
    </location>
</feature>
<dbReference type="GO" id="GO:0003677">
    <property type="term" value="F:DNA binding"/>
    <property type="evidence" value="ECO:0007669"/>
    <property type="project" value="TreeGrafter"/>
</dbReference>
<feature type="region of interest" description="Disordered" evidence="9">
    <location>
        <begin position="208"/>
        <end position="269"/>
    </location>
</feature>
<evidence type="ECO:0000259" key="10">
    <source>
        <dbReference type="Pfam" id="PF07962"/>
    </source>
</evidence>
<evidence type="ECO:0000256" key="3">
    <source>
        <dbReference type="ARBA" id="ARBA00011217"/>
    </source>
</evidence>
<feature type="compositionally biased region" description="Acidic residues" evidence="9">
    <location>
        <begin position="234"/>
        <end position="244"/>
    </location>
</feature>
<dbReference type="EMBL" id="LT598479">
    <property type="protein sequence ID" value="SCU83034.1"/>
    <property type="molecule type" value="Genomic_DNA"/>
</dbReference>
<keyword evidence="6 8" id="KW-0539">Nucleus</keyword>
<keyword evidence="7 8" id="KW-0131">Cell cycle</keyword>
<organism evidence="11 12">
    <name type="scientific">Lachancea meyersii CBS 8951</name>
    <dbReference type="NCBI Taxonomy" id="1266667"/>
    <lineage>
        <taxon>Eukaryota</taxon>
        <taxon>Fungi</taxon>
        <taxon>Dikarya</taxon>
        <taxon>Ascomycota</taxon>
        <taxon>Saccharomycotina</taxon>
        <taxon>Saccharomycetes</taxon>
        <taxon>Saccharomycetales</taxon>
        <taxon>Saccharomycetaceae</taxon>
        <taxon>Lachancea</taxon>
    </lineage>
</organism>
<dbReference type="GO" id="GO:0000076">
    <property type="term" value="P:DNA replication checkpoint signaling"/>
    <property type="evidence" value="ECO:0007669"/>
    <property type="project" value="UniProtKB-UniRule"/>
</dbReference>
<dbReference type="InterPro" id="IPR040038">
    <property type="entry name" value="TIPIN/Csm3/Swi3"/>
</dbReference>
<accession>A0A1G4J0S5</accession>